<evidence type="ECO:0000313" key="4">
    <source>
        <dbReference type="Proteomes" id="UP000754495"/>
    </source>
</evidence>
<evidence type="ECO:0000256" key="1">
    <source>
        <dbReference type="SAM" id="MobiDB-lite"/>
    </source>
</evidence>
<name>A0ABX0T195_9PSEU</name>
<dbReference type="RefSeq" id="WP_167109614.1">
    <property type="nucleotide sequence ID" value="NZ_JAANOU010000001.1"/>
</dbReference>
<accession>A0ABX0T195</accession>
<sequence length="120" mass="13081">MPATQAAKAPDHASGAFVVPATARPRPAARPAAHRPLVGGREQARWRGARRGGCRATADSRERFYGAIFPGYGLAWRLVLAGIEVVLPPLFFWLARKPPRPRPGVHVTQPTWDDGRHTSS</sequence>
<reference evidence="3 4" key="1">
    <citation type="submission" date="2020-03" db="EMBL/GenBank/DDBJ databases">
        <title>Sequencing the genomes of 1000 actinobacteria strains.</title>
        <authorList>
            <person name="Klenk H.-P."/>
        </authorList>
    </citation>
    <scope>NUCLEOTIDE SEQUENCE [LARGE SCALE GENOMIC DNA]</scope>
    <source>
        <strain evidence="3 4">DSM 45668</strain>
    </source>
</reference>
<feature type="transmembrane region" description="Helical" evidence="2">
    <location>
        <begin position="74"/>
        <end position="94"/>
    </location>
</feature>
<proteinExistence type="predicted"/>
<keyword evidence="4" id="KW-1185">Reference proteome</keyword>
<feature type="region of interest" description="Disordered" evidence="1">
    <location>
        <begin position="1"/>
        <end position="44"/>
    </location>
</feature>
<gene>
    <name evidence="3" type="ORF">FHX46_005135</name>
</gene>
<organism evidence="3 4">
    <name type="scientific">Amycolatopsis viridis</name>
    <dbReference type="NCBI Taxonomy" id="185678"/>
    <lineage>
        <taxon>Bacteria</taxon>
        <taxon>Bacillati</taxon>
        <taxon>Actinomycetota</taxon>
        <taxon>Actinomycetes</taxon>
        <taxon>Pseudonocardiales</taxon>
        <taxon>Pseudonocardiaceae</taxon>
        <taxon>Amycolatopsis</taxon>
    </lineage>
</organism>
<protein>
    <submittedName>
        <fullName evidence="3">Uncharacterized protein</fullName>
    </submittedName>
</protein>
<dbReference type="EMBL" id="JAANOU010000001">
    <property type="protein sequence ID" value="NIH82605.1"/>
    <property type="molecule type" value="Genomic_DNA"/>
</dbReference>
<comment type="caution">
    <text evidence="3">The sequence shown here is derived from an EMBL/GenBank/DDBJ whole genome shotgun (WGS) entry which is preliminary data.</text>
</comment>
<feature type="compositionally biased region" description="Low complexity" evidence="1">
    <location>
        <begin position="20"/>
        <end position="41"/>
    </location>
</feature>
<keyword evidence="2" id="KW-0472">Membrane</keyword>
<keyword evidence="2" id="KW-1133">Transmembrane helix</keyword>
<dbReference type="Proteomes" id="UP000754495">
    <property type="component" value="Unassembled WGS sequence"/>
</dbReference>
<evidence type="ECO:0000256" key="2">
    <source>
        <dbReference type="SAM" id="Phobius"/>
    </source>
</evidence>
<evidence type="ECO:0000313" key="3">
    <source>
        <dbReference type="EMBL" id="NIH82605.1"/>
    </source>
</evidence>
<feature type="region of interest" description="Disordered" evidence="1">
    <location>
        <begin position="98"/>
        <end position="120"/>
    </location>
</feature>
<keyword evidence="2" id="KW-0812">Transmembrane</keyword>